<dbReference type="Proteomes" id="UP001595756">
    <property type="component" value="Unassembled WGS sequence"/>
</dbReference>
<dbReference type="SUPFAM" id="SSF55729">
    <property type="entry name" value="Acyl-CoA N-acyltransferases (Nat)"/>
    <property type="match status" value="1"/>
</dbReference>
<evidence type="ECO:0000313" key="1">
    <source>
        <dbReference type="EMBL" id="MFC4298645.1"/>
    </source>
</evidence>
<comment type="caution">
    <text evidence="1">The sequence shown here is derived from an EMBL/GenBank/DDBJ whole genome shotgun (WGS) entry which is preliminary data.</text>
</comment>
<evidence type="ECO:0000313" key="2">
    <source>
        <dbReference type="Proteomes" id="UP001595756"/>
    </source>
</evidence>
<dbReference type="InterPro" id="IPR016181">
    <property type="entry name" value="Acyl_CoA_acyltransferase"/>
</dbReference>
<dbReference type="Gene3D" id="3.40.630.30">
    <property type="match status" value="1"/>
</dbReference>
<dbReference type="RefSeq" id="WP_376813197.1">
    <property type="nucleotide sequence ID" value="NZ_JBHSDY010000006.1"/>
</dbReference>
<accession>A0ABV8S0N8</accession>
<dbReference type="EMBL" id="JBHSDY010000006">
    <property type="protein sequence ID" value="MFC4298645.1"/>
    <property type="molecule type" value="Genomic_DNA"/>
</dbReference>
<gene>
    <name evidence="1" type="ORF">ACFO0J_11385</name>
</gene>
<organism evidence="1 2">
    <name type="scientific">Castellaniella hirudinis</name>
    <dbReference type="NCBI Taxonomy" id="1144617"/>
    <lineage>
        <taxon>Bacteria</taxon>
        <taxon>Pseudomonadati</taxon>
        <taxon>Pseudomonadota</taxon>
        <taxon>Betaproteobacteria</taxon>
        <taxon>Burkholderiales</taxon>
        <taxon>Alcaligenaceae</taxon>
        <taxon>Castellaniella</taxon>
    </lineage>
</organism>
<evidence type="ECO:0008006" key="3">
    <source>
        <dbReference type="Google" id="ProtNLM"/>
    </source>
</evidence>
<sequence>MKTEESPSLLGKLLGARWDGSIKADDGREVASVRPIMPEMALNLDSSSPLVKTLSSWRNQNRSCFFETREVTPESTVHWLRSLASSVDRLFFIAHDLEMRPVAQYGLKRWNQKIVELDSGILGVRDVVPDMYYKLQMRMLGLSRQSLGFEEARARVLADNIPALFLHKRCGLRKIDVLKNYSAGRDVWVMAMDLRKIEFR</sequence>
<name>A0ABV8S0N8_9BURK</name>
<protein>
    <recommendedName>
        <fullName evidence="3">N-acetyltransferase domain-containing protein</fullName>
    </recommendedName>
</protein>
<reference evidence="2" key="1">
    <citation type="journal article" date="2019" name="Int. J. Syst. Evol. Microbiol.">
        <title>The Global Catalogue of Microorganisms (GCM) 10K type strain sequencing project: providing services to taxonomists for standard genome sequencing and annotation.</title>
        <authorList>
            <consortium name="The Broad Institute Genomics Platform"/>
            <consortium name="The Broad Institute Genome Sequencing Center for Infectious Disease"/>
            <person name="Wu L."/>
            <person name="Ma J."/>
        </authorList>
    </citation>
    <scope>NUCLEOTIDE SEQUENCE [LARGE SCALE GENOMIC DNA]</scope>
    <source>
        <strain evidence="2">CGMCC 1.19029</strain>
    </source>
</reference>
<keyword evidence="2" id="KW-1185">Reference proteome</keyword>
<proteinExistence type="predicted"/>